<comment type="caution">
    <text evidence="1">The sequence shown here is derived from an EMBL/GenBank/DDBJ whole genome shotgun (WGS) entry which is preliminary data.</text>
</comment>
<dbReference type="RefSeq" id="WP_336131865.1">
    <property type="nucleotide sequence ID" value="NZ_JBANDL010000002.1"/>
</dbReference>
<gene>
    <name evidence="1" type="ORF">V2J18_11660</name>
</gene>
<sequence length="85" mass="9789">MNHDFTDEWYGWRLRGRHLVSEDGQRMTVERLRGLMWRDQMELRLAGFASRNAAERAKRAPGRGFKVKVVVIELADFRVGGVTAG</sequence>
<accession>A0ABU8D2U2</accession>
<dbReference type="Proteomes" id="UP001387215">
    <property type="component" value="Unassembled WGS sequence"/>
</dbReference>
<dbReference type="EMBL" id="JBANDL010000002">
    <property type="protein sequence ID" value="MEI2455335.1"/>
    <property type="molecule type" value="Genomic_DNA"/>
</dbReference>
<proteinExistence type="predicted"/>
<evidence type="ECO:0000313" key="2">
    <source>
        <dbReference type="Proteomes" id="UP001387215"/>
    </source>
</evidence>
<dbReference type="Pfam" id="PF12375">
    <property type="entry name" value="DUF3653"/>
    <property type="match status" value="1"/>
</dbReference>
<name>A0ABU8D2U2_9GAMM</name>
<protein>
    <submittedName>
        <fullName evidence="1">DUF3653 domain-containing protein</fullName>
    </submittedName>
</protein>
<reference evidence="1 2" key="1">
    <citation type="submission" date="2024-02" db="EMBL/GenBank/DDBJ databases">
        <title>Lysobacter Genome Sequencing and Mining.</title>
        <authorList>
            <person name="Bierman J."/>
            <person name="Walker M.C."/>
        </authorList>
    </citation>
    <scope>NUCLEOTIDE SEQUENCE [LARGE SCALE GENOMIC DNA]</scope>
    <source>
        <strain evidence="1 2">PB6250</strain>
    </source>
</reference>
<dbReference type="InterPro" id="IPR021077">
    <property type="entry name" value="Phage_phi-Lf_Orf112"/>
</dbReference>
<organism evidence="1 2">
    <name type="scientific">Lysobacter firmicutimachus</name>
    <dbReference type="NCBI Taxonomy" id="1792846"/>
    <lineage>
        <taxon>Bacteria</taxon>
        <taxon>Pseudomonadati</taxon>
        <taxon>Pseudomonadota</taxon>
        <taxon>Gammaproteobacteria</taxon>
        <taxon>Lysobacterales</taxon>
        <taxon>Lysobacteraceae</taxon>
        <taxon>Lysobacter</taxon>
    </lineage>
</organism>
<keyword evidence="2" id="KW-1185">Reference proteome</keyword>
<evidence type="ECO:0000313" key="1">
    <source>
        <dbReference type="EMBL" id="MEI2455335.1"/>
    </source>
</evidence>